<proteinExistence type="predicted"/>
<dbReference type="SUPFAM" id="SSF51445">
    <property type="entry name" value="(Trans)glycosidases"/>
    <property type="match status" value="1"/>
</dbReference>
<dbReference type="Gene3D" id="2.60.220.20">
    <property type="entry name" value="putative beta-Galactosidase from caulobacter crescentus"/>
    <property type="match status" value="1"/>
</dbReference>
<dbReference type="FunFam" id="3.20.20.80:FF:000135">
    <property type="entry name" value="Beta-galactosidase, putative, bgl35A"/>
    <property type="match status" value="1"/>
</dbReference>
<evidence type="ECO:0000256" key="2">
    <source>
        <dbReference type="ARBA" id="ARBA00023295"/>
    </source>
</evidence>
<dbReference type="Proteomes" id="UP000290253">
    <property type="component" value="Unassembled WGS sequence"/>
</dbReference>
<keyword evidence="2" id="KW-0326">Glycosidase</keyword>
<keyword evidence="1 5" id="KW-0378">Hydrolase</keyword>
<comment type="caution">
    <text evidence="5">The sequence shown here is derived from an EMBL/GenBank/DDBJ whole genome shotgun (WGS) entry which is preliminary data.</text>
</comment>
<dbReference type="GO" id="GO:0009341">
    <property type="term" value="C:beta-galactosidase complex"/>
    <property type="evidence" value="ECO:0007669"/>
    <property type="project" value="InterPro"/>
</dbReference>
<feature type="domain" description="Glycoside hydrolase family 42 N-terminal" evidence="3">
    <location>
        <begin position="66"/>
        <end position="252"/>
    </location>
</feature>
<protein>
    <submittedName>
        <fullName evidence="5">Glycoside hydrolase family 42</fullName>
    </submittedName>
</protein>
<accession>A0A4Q1SA11</accession>
<dbReference type="Pfam" id="PF02449">
    <property type="entry name" value="Glyco_hydro_42"/>
    <property type="match status" value="1"/>
</dbReference>
<organism evidence="5 6">
    <name type="scientific">Silvibacterium dinghuense</name>
    <dbReference type="NCBI Taxonomy" id="1560006"/>
    <lineage>
        <taxon>Bacteria</taxon>
        <taxon>Pseudomonadati</taxon>
        <taxon>Acidobacteriota</taxon>
        <taxon>Terriglobia</taxon>
        <taxon>Terriglobales</taxon>
        <taxon>Acidobacteriaceae</taxon>
        <taxon>Silvibacterium</taxon>
    </lineage>
</organism>
<gene>
    <name evidence="5" type="ORF">ESZ00_16480</name>
</gene>
<dbReference type="InterPro" id="IPR013529">
    <property type="entry name" value="Glyco_hydro_42_N"/>
</dbReference>
<dbReference type="AlphaFoldDB" id="A0A4Q1SA11"/>
<dbReference type="EMBL" id="SDMK01000004">
    <property type="protein sequence ID" value="RXS93906.1"/>
    <property type="molecule type" value="Genomic_DNA"/>
</dbReference>
<feature type="domain" description="DUF5597" evidence="4">
    <location>
        <begin position="407"/>
        <end position="531"/>
    </location>
</feature>
<name>A0A4Q1SA11_9BACT</name>
<dbReference type="Gene3D" id="3.20.20.80">
    <property type="entry name" value="Glycosidases"/>
    <property type="match status" value="1"/>
</dbReference>
<evidence type="ECO:0000313" key="5">
    <source>
        <dbReference type="EMBL" id="RXS93906.1"/>
    </source>
</evidence>
<dbReference type="GO" id="GO:0005975">
    <property type="term" value="P:carbohydrate metabolic process"/>
    <property type="evidence" value="ECO:0007669"/>
    <property type="project" value="InterPro"/>
</dbReference>
<keyword evidence="6" id="KW-1185">Reference proteome</keyword>
<sequence length="551" mass="60451">MSLLSLASVAEAQHGRSSGASHEDLPHLEQRGAATQLIVDGNPYLILGGELHNSSSSSLAYMQDVWPRMESMHLNTLLTPVAWETIEPEEGHFDFHVLDGLLEGARAHHLRLVLLWFGAWKNTFSSYAPGWVKRDEQRFPRVLLSDGRGTERLSPFSDAVRAADSKAFSALMQHLREADGDEHTVLMVQVENEVGVIPESRDHSPAAEAAFRGDVPATLTRYLEQHRSSLQPELRTAWEAAGARTSGSWQQVFGLSSLTDDLFMAWQYASYLEQIAVAGKRAYSLPMYANAALIRPNYEPGQYNSGGPLPHSMDVWRAAAPALDFLSPDIYFNEFAYWAGAYARPGNALFIPEAQPGIVGAANALYAFGRLSAVGFSAFGIDDQGNAPLDLVGITRPGERPDTTAIASVYAELSALSPLILDAQRRGSATAALVEGDAQRAARVRIGEYTAEIRRTGNEQGSRIGVLFLQQGPDTFLVAGAGDAQVVFSSDRPGAPIVGIESIDEELYEHGQWVVRRRLNGDESGQGQQLRIYPQDISDGRIYRVRLYRYH</sequence>
<dbReference type="InterPro" id="IPR040719">
    <property type="entry name" value="DUF5597"/>
</dbReference>
<evidence type="ECO:0000259" key="4">
    <source>
        <dbReference type="Pfam" id="PF18120"/>
    </source>
</evidence>
<dbReference type="Pfam" id="PF18120">
    <property type="entry name" value="DUF5597"/>
    <property type="match status" value="1"/>
</dbReference>
<evidence type="ECO:0000313" key="6">
    <source>
        <dbReference type="Proteomes" id="UP000290253"/>
    </source>
</evidence>
<dbReference type="GO" id="GO:0004565">
    <property type="term" value="F:beta-galactosidase activity"/>
    <property type="evidence" value="ECO:0007669"/>
    <property type="project" value="InterPro"/>
</dbReference>
<dbReference type="OrthoDB" id="9800974at2"/>
<evidence type="ECO:0000259" key="3">
    <source>
        <dbReference type="Pfam" id="PF02449"/>
    </source>
</evidence>
<reference evidence="5 6" key="1">
    <citation type="journal article" date="2016" name="Int. J. Syst. Evol. Microbiol.">
        <title>Acidipila dinghuensis sp. nov., an acidobacterium isolated from forest soil.</title>
        <authorList>
            <person name="Jiang Y.W."/>
            <person name="Wang J."/>
            <person name="Chen M.H."/>
            <person name="Lv Y.Y."/>
            <person name="Qiu L.H."/>
        </authorList>
    </citation>
    <scope>NUCLEOTIDE SEQUENCE [LARGE SCALE GENOMIC DNA]</scope>
    <source>
        <strain evidence="5 6">DHOF10</strain>
    </source>
</reference>
<dbReference type="InterPro" id="IPR017853">
    <property type="entry name" value="GH"/>
</dbReference>
<evidence type="ECO:0000256" key="1">
    <source>
        <dbReference type="ARBA" id="ARBA00022801"/>
    </source>
</evidence>